<name>A0A0U2WZC0_9ENTE</name>
<keyword evidence="4 10" id="KW-0067">ATP-binding</keyword>
<feature type="domain" description="ABC transmembrane type-1" evidence="9">
    <location>
        <begin position="17"/>
        <end position="299"/>
    </location>
</feature>
<evidence type="ECO:0000256" key="6">
    <source>
        <dbReference type="ARBA" id="ARBA00023136"/>
    </source>
</evidence>
<dbReference type="InterPro" id="IPR017871">
    <property type="entry name" value="ABC_transporter-like_CS"/>
</dbReference>
<dbReference type="PROSITE" id="PS50893">
    <property type="entry name" value="ABC_TRANSPORTER_2"/>
    <property type="match status" value="1"/>
</dbReference>
<protein>
    <submittedName>
        <fullName evidence="10">Cysteine ABC transporter ATP-binding protein</fullName>
    </submittedName>
</protein>
<dbReference type="Gene3D" id="1.20.1560.10">
    <property type="entry name" value="ABC transporter type 1, transmembrane domain"/>
    <property type="match status" value="1"/>
</dbReference>
<evidence type="ECO:0000259" key="8">
    <source>
        <dbReference type="PROSITE" id="PS50893"/>
    </source>
</evidence>
<evidence type="ECO:0000256" key="3">
    <source>
        <dbReference type="ARBA" id="ARBA00022741"/>
    </source>
</evidence>
<dbReference type="InterPro" id="IPR027417">
    <property type="entry name" value="P-loop_NTPase"/>
</dbReference>
<gene>
    <name evidence="10" type="ORF">ATZ35_09715</name>
</gene>
<accession>A0A0U2WZC0</accession>
<proteinExistence type="predicted"/>
<dbReference type="GO" id="GO:0042883">
    <property type="term" value="P:cysteine transport"/>
    <property type="evidence" value="ECO:0007669"/>
    <property type="project" value="InterPro"/>
</dbReference>
<dbReference type="SUPFAM" id="SSF90123">
    <property type="entry name" value="ABC transporter transmembrane region"/>
    <property type="match status" value="1"/>
</dbReference>
<feature type="transmembrane region" description="Helical" evidence="7">
    <location>
        <begin position="131"/>
        <end position="152"/>
    </location>
</feature>
<dbReference type="InterPro" id="IPR039421">
    <property type="entry name" value="Type_1_exporter"/>
</dbReference>
<dbReference type="GO" id="GO:0140359">
    <property type="term" value="F:ABC-type transporter activity"/>
    <property type="evidence" value="ECO:0007669"/>
    <property type="project" value="InterPro"/>
</dbReference>
<keyword evidence="11" id="KW-1185">Reference proteome</keyword>
<dbReference type="PROSITE" id="PS00211">
    <property type="entry name" value="ABC_TRANSPORTER_1"/>
    <property type="match status" value="1"/>
</dbReference>
<dbReference type="SUPFAM" id="SSF52540">
    <property type="entry name" value="P-loop containing nucleoside triphosphate hydrolases"/>
    <property type="match status" value="1"/>
</dbReference>
<keyword evidence="2 7" id="KW-0812">Transmembrane</keyword>
<dbReference type="NCBIfam" id="TIGR02857">
    <property type="entry name" value="CydD"/>
    <property type="match status" value="1"/>
</dbReference>
<feature type="transmembrane region" description="Helical" evidence="7">
    <location>
        <begin position="55"/>
        <end position="73"/>
    </location>
</feature>
<dbReference type="EMBL" id="CP013655">
    <property type="protein sequence ID" value="ALS37418.1"/>
    <property type="molecule type" value="Genomic_DNA"/>
</dbReference>
<dbReference type="GO" id="GO:0034040">
    <property type="term" value="F:ATPase-coupled lipid transmembrane transporter activity"/>
    <property type="evidence" value="ECO:0007669"/>
    <property type="project" value="TreeGrafter"/>
</dbReference>
<evidence type="ECO:0000256" key="7">
    <source>
        <dbReference type="SAM" id="Phobius"/>
    </source>
</evidence>
<evidence type="ECO:0000256" key="4">
    <source>
        <dbReference type="ARBA" id="ARBA00022840"/>
    </source>
</evidence>
<dbReference type="GO" id="GO:0005524">
    <property type="term" value="F:ATP binding"/>
    <property type="evidence" value="ECO:0007669"/>
    <property type="project" value="UniProtKB-KW"/>
</dbReference>
<dbReference type="PANTHER" id="PTHR24221:SF614">
    <property type="entry name" value="GLUTATHIONE_L-CYSTEINE TRANSPORT SYSTEM ATP-BINDING_PERMEASE PROTEIN CYDC"/>
    <property type="match status" value="1"/>
</dbReference>
<dbReference type="InterPro" id="IPR011527">
    <property type="entry name" value="ABC1_TM_dom"/>
</dbReference>
<reference evidence="11" key="1">
    <citation type="submission" date="2015-12" db="EMBL/GenBank/DDBJ databases">
        <authorList>
            <person name="Lauer A."/>
            <person name="Humrighouse B."/>
            <person name="Loparev V."/>
            <person name="Shewmaker P.L."/>
            <person name="Whitney A.M."/>
            <person name="McLaughlin R.W."/>
        </authorList>
    </citation>
    <scope>NUCLEOTIDE SEQUENCE [LARGE SCALE GENOMIC DNA]</scope>
    <source>
        <strain evidence="11">LMG 26678</strain>
    </source>
</reference>
<keyword evidence="3" id="KW-0547">Nucleotide-binding</keyword>
<dbReference type="InterPro" id="IPR003593">
    <property type="entry name" value="AAA+_ATPase"/>
</dbReference>
<dbReference type="Pfam" id="PF00664">
    <property type="entry name" value="ABC_membrane"/>
    <property type="match status" value="1"/>
</dbReference>
<evidence type="ECO:0000256" key="2">
    <source>
        <dbReference type="ARBA" id="ARBA00022692"/>
    </source>
</evidence>
<evidence type="ECO:0000256" key="5">
    <source>
        <dbReference type="ARBA" id="ARBA00022989"/>
    </source>
</evidence>
<feature type="domain" description="ABC transporter" evidence="8">
    <location>
        <begin position="333"/>
        <end position="571"/>
    </location>
</feature>
<keyword evidence="5 7" id="KW-1133">Transmembrane helix</keyword>
<dbReference type="Pfam" id="PF00005">
    <property type="entry name" value="ABC_tran"/>
    <property type="match status" value="1"/>
</dbReference>
<dbReference type="Proteomes" id="UP000067523">
    <property type="component" value="Chromosome"/>
</dbReference>
<keyword evidence="6 7" id="KW-0472">Membrane</keyword>
<evidence type="ECO:0000313" key="10">
    <source>
        <dbReference type="EMBL" id="ALS37418.1"/>
    </source>
</evidence>
<comment type="subcellular location">
    <subcellularLocation>
        <location evidence="1">Cell membrane</location>
        <topology evidence="1">Multi-pass membrane protein</topology>
    </subcellularLocation>
</comment>
<dbReference type="KEGG" id="erx:ATZ35_09715"/>
<feature type="transmembrane region" description="Helical" evidence="7">
    <location>
        <begin position="236"/>
        <end position="261"/>
    </location>
</feature>
<feature type="transmembrane region" description="Helical" evidence="7">
    <location>
        <begin position="267"/>
        <end position="285"/>
    </location>
</feature>
<dbReference type="InterPro" id="IPR036640">
    <property type="entry name" value="ABC1_TM_sf"/>
</dbReference>
<evidence type="ECO:0000259" key="9">
    <source>
        <dbReference type="PROSITE" id="PS50929"/>
    </source>
</evidence>
<feature type="transmembrane region" description="Helical" evidence="7">
    <location>
        <begin position="15"/>
        <end position="35"/>
    </location>
</feature>
<dbReference type="PROSITE" id="PS50929">
    <property type="entry name" value="ABC_TM1F"/>
    <property type="match status" value="1"/>
</dbReference>
<feature type="transmembrane region" description="Helical" evidence="7">
    <location>
        <begin position="158"/>
        <end position="178"/>
    </location>
</feature>
<dbReference type="PANTHER" id="PTHR24221">
    <property type="entry name" value="ATP-BINDING CASSETTE SUB-FAMILY B"/>
    <property type="match status" value="1"/>
</dbReference>
<dbReference type="GO" id="GO:0005886">
    <property type="term" value="C:plasma membrane"/>
    <property type="evidence" value="ECO:0007669"/>
    <property type="project" value="UniProtKB-SubCell"/>
</dbReference>
<dbReference type="GO" id="GO:0016887">
    <property type="term" value="F:ATP hydrolysis activity"/>
    <property type="evidence" value="ECO:0007669"/>
    <property type="project" value="InterPro"/>
</dbReference>
<dbReference type="SMART" id="SM00382">
    <property type="entry name" value="AAA"/>
    <property type="match status" value="1"/>
</dbReference>
<dbReference type="InterPro" id="IPR003439">
    <property type="entry name" value="ABC_transporter-like_ATP-bd"/>
</dbReference>
<dbReference type="Gene3D" id="3.40.50.300">
    <property type="entry name" value="P-loop containing nucleotide triphosphate hydrolases"/>
    <property type="match status" value="1"/>
</dbReference>
<evidence type="ECO:0000256" key="1">
    <source>
        <dbReference type="ARBA" id="ARBA00004651"/>
    </source>
</evidence>
<dbReference type="RefSeq" id="WP_208927081.1">
    <property type="nucleotide sequence ID" value="NZ_CP013655.1"/>
</dbReference>
<dbReference type="CDD" id="cd18584">
    <property type="entry name" value="ABC_6TM_AarD_CydD"/>
    <property type="match status" value="1"/>
</dbReference>
<dbReference type="InterPro" id="IPR014216">
    <property type="entry name" value="ABC_transptr_CydD"/>
</dbReference>
<dbReference type="STRING" id="118060.ATZ35_09715"/>
<sequence>MIDKAILKMPKIKKIMILLAGFSFLQAVFIIGQAFYLAKAVVGLWEGGQLSDQLLNILVFFLFYTGRHVVTYLREKMLDTFSYDRSRELREALLQKVFRLGPTVVQKNGTGNMITMALEGISQTENYLHLILMKIMNMMIIPWIILIFVFTLDVRSGIVLLVVFPMIIIFMIILGYAAQSKADKQYKAFQILSNHFIDSLRGLDTLKLFGLSKKYAGSIYNTSERFREATMSTLKIAILSTFALDFFTTLSVAVVAVFLGLSLLEGGILLFPALTTLILAPEFFLPVRDFASDYHATLDGKNSFQAIQAVLDLPEMTETDRLSLGDWTALSELSVEKLTFQYEEATQPALKGLDFAAKGYQKIGIIGASGSGKSTLINVLSGFLEPDAEITTIDVDGQKLPHFLQKEWQKQVLYIPQSPYIFQDTLANNVRFYTPEATDEDVLAAVQLVGLENLVTELTEGLNTVIGESGRMLSGGQAQRVALARAFLDQERRVLLFDEPTAHLDIETEVELKERMLPLMNDHLVFFATHRLHWMAEMDYILVMDKGQLVEAGTLAELTEKNGYYVKLVNQMRGTE</sequence>
<dbReference type="AlphaFoldDB" id="A0A0U2WZC0"/>
<organism evidence="10 11">
    <name type="scientific">Enterococcus rotai</name>
    <dbReference type="NCBI Taxonomy" id="118060"/>
    <lineage>
        <taxon>Bacteria</taxon>
        <taxon>Bacillati</taxon>
        <taxon>Bacillota</taxon>
        <taxon>Bacilli</taxon>
        <taxon>Lactobacillales</taxon>
        <taxon>Enterococcaceae</taxon>
        <taxon>Enterococcus</taxon>
    </lineage>
</organism>
<evidence type="ECO:0000313" key="11">
    <source>
        <dbReference type="Proteomes" id="UP000067523"/>
    </source>
</evidence>